<feature type="transmembrane region" description="Helical" evidence="1">
    <location>
        <begin position="250"/>
        <end position="267"/>
    </location>
</feature>
<evidence type="ECO:0000313" key="2">
    <source>
        <dbReference type="EMBL" id="GLS84407.1"/>
    </source>
</evidence>
<keyword evidence="1" id="KW-0812">Transmembrane</keyword>
<dbReference type="EMBL" id="BSPO01000003">
    <property type="protein sequence ID" value="GLS84407.1"/>
    <property type="molecule type" value="Genomic_DNA"/>
</dbReference>
<evidence type="ECO:0000256" key="1">
    <source>
        <dbReference type="SAM" id="Phobius"/>
    </source>
</evidence>
<sequence length="436" mass="51546">MIELIKADRYHLDIKVRLPKQARRFDIKTHFLFPEKLTQSDPSAVTDVFYGNLLQKQLVERPPHRTTDSVKRRWASMRYSAYANAHKTSERYRRVLADFVNEFLLALEHEIIDFGKLKNRLDWFHWVHEYHDELTQGRLYRLADHVLLYSLNQAVLANTTKQTPELKKIHEQLESYAKQYKYRLTHKNEAGREKLLARILLAKRLINRPYRLNRSLITDGKLAEQVIFGGAAALAMAFATGVAFATQRAFGNFTTPFFISLVLSYIFKDRIKELGRNFLMKRYFKRFFKYHYRLEHHASKQPVGEIKSTIYRAKPEQLSTKANKLASHLLNQDSRIDSNAFVLDRQFHLNATDVIAKDCYILDILTVNFSRRLRLLPQLNQSHWHQVDGNIQRSQVHHVYPVHLIFEIKTDDDEVMLLRYRLITSRKGIHRIEKMD</sequence>
<reference evidence="2 3" key="1">
    <citation type="journal article" date="2014" name="Int. J. Syst. Evol. Microbiol.">
        <title>Complete genome sequence of Corynebacterium casei LMG S-19264T (=DSM 44701T), isolated from a smear-ripened cheese.</title>
        <authorList>
            <consortium name="US DOE Joint Genome Institute (JGI-PGF)"/>
            <person name="Walter F."/>
            <person name="Albersmeier A."/>
            <person name="Kalinowski J."/>
            <person name="Ruckert C."/>
        </authorList>
    </citation>
    <scope>NUCLEOTIDE SEQUENCE [LARGE SCALE GENOMIC DNA]</scope>
    <source>
        <strain evidence="2 3">NBRC 112785</strain>
    </source>
</reference>
<evidence type="ECO:0000313" key="3">
    <source>
        <dbReference type="Proteomes" id="UP001157439"/>
    </source>
</evidence>
<dbReference type="Proteomes" id="UP001157439">
    <property type="component" value="Unassembled WGS sequence"/>
</dbReference>
<name>A0AA37WXH2_9GAMM</name>
<proteinExistence type="predicted"/>
<keyword evidence="1" id="KW-1133">Transmembrane helix</keyword>
<dbReference type="AlphaFoldDB" id="A0AA37WXH2"/>
<protein>
    <submittedName>
        <fullName evidence="2">Uncharacterized protein</fullName>
    </submittedName>
</protein>
<comment type="caution">
    <text evidence="2">The sequence shown here is derived from an EMBL/GenBank/DDBJ whole genome shotgun (WGS) entry which is preliminary data.</text>
</comment>
<dbReference type="RefSeq" id="WP_095500578.1">
    <property type="nucleotide sequence ID" value="NZ_BSPO01000003.1"/>
</dbReference>
<accession>A0AA37WXH2</accession>
<feature type="transmembrane region" description="Helical" evidence="1">
    <location>
        <begin position="226"/>
        <end position="244"/>
    </location>
</feature>
<keyword evidence="1" id="KW-0472">Membrane</keyword>
<organism evidence="2 3">
    <name type="scientific">Paraferrimonas haliotis</name>
    <dbReference type="NCBI Taxonomy" id="2013866"/>
    <lineage>
        <taxon>Bacteria</taxon>
        <taxon>Pseudomonadati</taxon>
        <taxon>Pseudomonadota</taxon>
        <taxon>Gammaproteobacteria</taxon>
        <taxon>Alteromonadales</taxon>
        <taxon>Ferrimonadaceae</taxon>
        <taxon>Paraferrimonas</taxon>
    </lineage>
</organism>
<keyword evidence="3" id="KW-1185">Reference proteome</keyword>
<gene>
    <name evidence="2" type="ORF">GCM10007894_23840</name>
</gene>